<comment type="caution">
    <text evidence="2">The sequence shown here is derived from an EMBL/GenBank/DDBJ whole genome shotgun (WGS) entry which is preliminary data.</text>
</comment>
<reference evidence="3" key="1">
    <citation type="submission" date="2024-06" db="EMBL/GenBank/DDBJ databases">
        <title>Multi-omics analyses provide insights into the biosynthesis of the anticancer antibiotic pleurotin in Hohenbuehelia grisea.</title>
        <authorList>
            <person name="Weaver J.A."/>
            <person name="Alberti F."/>
        </authorList>
    </citation>
    <scope>NUCLEOTIDE SEQUENCE [LARGE SCALE GENOMIC DNA]</scope>
    <source>
        <strain evidence="3">T-177</strain>
    </source>
</reference>
<protein>
    <recommendedName>
        <fullName evidence="1">Rhodanese domain-containing protein</fullName>
    </recommendedName>
</protein>
<sequence length="313" mass="33867">MLDSSKPPSSLASSSRGSSEQRTLADVLTQVAQEFAVRAITKSETVDGVSVGVSFTLSQQDGEQFLRIVAAKVERELALKEYLFAFATARKTSNSLILCGSSDELVGRAVLLTSSKFLGRIESVSSDAEGTLWAAAVRDLGVTSLSYDETALWDVVRKSARQAIDPLLPPPGSRSIAQILEDTRAKLQRITPQQAYDELQSPEVDAPTFLVDIRPAAQRAAEGGIHGSLIIERNVLEWRLDPRSDARLSIVDRYDLRVIVFCQEGYTSSLAAYALQDIGLLNATDIIGGYQGWKDAGLPVDIADPPLLLAEST</sequence>
<dbReference type="InterPro" id="IPR036873">
    <property type="entry name" value="Rhodanese-like_dom_sf"/>
</dbReference>
<name>A0ABR3JBJ7_9AGAR</name>
<feature type="domain" description="Rhodanese" evidence="1">
    <location>
        <begin position="204"/>
        <end position="302"/>
    </location>
</feature>
<dbReference type="Gene3D" id="3.40.250.10">
    <property type="entry name" value="Rhodanese-like domain"/>
    <property type="match status" value="1"/>
</dbReference>
<keyword evidence="3" id="KW-1185">Reference proteome</keyword>
<dbReference type="Proteomes" id="UP001556367">
    <property type="component" value="Unassembled WGS sequence"/>
</dbReference>
<dbReference type="PANTHER" id="PTHR44086:SF10">
    <property type="entry name" value="THIOSULFATE SULFURTRANSFERASE_RHODANESE-LIKE DOMAIN-CONTAINING PROTEIN 3"/>
    <property type="match status" value="1"/>
</dbReference>
<dbReference type="PANTHER" id="PTHR44086">
    <property type="entry name" value="THIOSULFATE SULFURTRANSFERASE RDL2, MITOCHONDRIAL-RELATED"/>
    <property type="match status" value="1"/>
</dbReference>
<evidence type="ECO:0000259" key="1">
    <source>
        <dbReference type="PROSITE" id="PS50206"/>
    </source>
</evidence>
<gene>
    <name evidence="2" type="ORF">HGRIS_007094</name>
</gene>
<dbReference type="SMART" id="SM00450">
    <property type="entry name" value="RHOD"/>
    <property type="match status" value="1"/>
</dbReference>
<proteinExistence type="predicted"/>
<dbReference type="PROSITE" id="PS50206">
    <property type="entry name" value="RHODANESE_3"/>
    <property type="match status" value="1"/>
</dbReference>
<dbReference type="InterPro" id="IPR001763">
    <property type="entry name" value="Rhodanese-like_dom"/>
</dbReference>
<organism evidence="2 3">
    <name type="scientific">Hohenbuehelia grisea</name>
    <dbReference type="NCBI Taxonomy" id="104357"/>
    <lineage>
        <taxon>Eukaryota</taxon>
        <taxon>Fungi</taxon>
        <taxon>Dikarya</taxon>
        <taxon>Basidiomycota</taxon>
        <taxon>Agaricomycotina</taxon>
        <taxon>Agaricomycetes</taxon>
        <taxon>Agaricomycetidae</taxon>
        <taxon>Agaricales</taxon>
        <taxon>Pleurotineae</taxon>
        <taxon>Pleurotaceae</taxon>
        <taxon>Hohenbuehelia</taxon>
    </lineage>
</organism>
<dbReference type="SUPFAM" id="SSF52821">
    <property type="entry name" value="Rhodanese/Cell cycle control phosphatase"/>
    <property type="match status" value="1"/>
</dbReference>
<evidence type="ECO:0000313" key="3">
    <source>
        <dbReference type="Proteomes" id="UP001556367"/>
    </source>
</evidence>
<accession>A0ABR3JBJ7</accession>
<evidence type="ECO:0000313" key="2">
    <source>
        <dbReference type="EMBL" id="KAL0952875.1"/>
    </source>
</evidence>
<dbReference type="EMBL" id="JASNQZ010000010">
    <property type="protein sequence ID" value="KAL0952875.1"/>
    <property type="molecule type" value="Genomic_DNA"/>
</dbReference>
<dbReference type="Pfam" id="PF00581">
    <property type="entry name" value="Rhodanese"/>
    <property type="match status" value="1"/>
</dbReference>